<keyword evidence="4" id="KW-1185">Reference proteome</keyword>
<dbReference type="PANTHER" id="PTHR11567">
    <property type="entry name" value="ACID PHOSPHATASE-RELATED"/>
    <property type="match status" value="1"/>
</dbReference>
<dbReference type="PROSITE" id="PS00778">
    <property type="entry name" value="HIS_ACID_PHOSPHAT_2"/>
    <property type="match status" value="1"/>
</dbReference>
<sequence length="437" mass="47055">MKQCAEDKTRPRCSLLLNTMPALPPNPAAAPLGLLLLLAAWAPTAVAWPAATRTRLVQVQVVFRHGARTPTAPYPNDPHKDYDYKPFGLGHLTALGRHQAYVLGQWLRSRYVDSGCAPASEGALLDAEYAEGAVRVTASAIERTQESAAAVLAGLFPPGPSQTWGVSGVAGLGRLWFPIAYRVVPADQDHALAGTAPCPGRHLAKEALNSSGTLRERTLRVIGGQDTLDYIEKHSGVDLDSDPTALGTVFSALQCQELLNMTIPEWSGRVYPEPLKSATNVALESHSYTPLLRRQTYGDLIAWLLSSARAHETEPRLQLYSAHDATVTALIAALGLQPQEDAGFGIPDFSACVLLELHQGADGALGLKFFYRREPGGPVVRMVPKGCGALCPLERFERLVEDELPRPGDCDLPPPPARAALQEGGSSETREDEDELT</sequence>
<dbReference type="InterPro" id="IPR050645">
    <property type="entry name" value="Histidine_acid_phosphatase"/>
</dbReference>
<dbReference type="AlphaFoldDB" id="A0A9C6XVY1"/>
<dbReference type="InterPro" id="IPR033379">
    <property type="entry name" value="Acid_Pase_AS"/>
</dbReference>
<evidence type="ECO:0000313" key="5">
    <source>
        <dbReference type="RefSeq" id="XP_052133063.1"/>
    </source>
</evidence>
<dbReference type="Pfam" id="PF00328">
    <property type="entry name" value="His_Phos_2"/>
    <property type="match status" value="2"/>
</dbReference>
<accession>A0A9C6XVY1</accession>
<comment type="catalytic activity">
    <reaction evidence="1">
        <text>a phosphate monoester + H2O = an alcohol + phosphate</text>
        <dbReference type="Rhea" id="RHEA:15017"/>
        <dbReference type="ChEBI" id="CHEBI:15377"/>
        <dbReference type="ChEBI" id="CHEBI:30879"/>
        <dbReference type="ChEBI" id="CHEBI:43474"/>
        <dbReference type="ChEBI" id="CHEBI:67140"/>
        <dbReference type="EC" id="3.1.3.2"/>
    </reaction>
</comment>
<evidence type="ECO:0000313" key="4">
    <source>
        <dbReference type="Proteomes" id="UP000504606"/>
    </source>
</evidence>
<dbReference type="CDD" id="cd07061">
    <property type="entry name" value="HP_HAP_like"/>
    <property type="match status" value="1"/>
</dbReference>
<feature type="region of interest" description="Disordered" evidence="3">
    <location>
        <begin position="404"/>
        <end position="437"/>
    </location>
</feature>
<dbReference type="RefSeq" id="XP_052133063.1">
    <property type="nucleotide sequence ID" value="XM_052277103.1"/>
</dbReference>
<name>A0A9C6XVY1_FRAOC</name>
<dbReference type="OrthoDB" id="10257284at2759"/>
<dbReference type="Gene3D" id="3.40.50.1240">
    <property type="entry name" value="Phosphoglycerate mutase-like"/>
    <property type="match status" value="1"/>
</dbReference>
<dbReference type="InterPro" id="IPR000560">
    <property type="entry name" value="His_Pase_clade-2"/>
</dbReference>
<comment type="similarity">
    <text evidence="2">Belongs to the histidine acid phosphatase family.</text>
</comment>
<organism evidence="4 5">
    <name type="scientific">Frankliniella occidentalis</name>
    <name type="common">Western flower thrips</name>
    <name type="synonym">Euthrips occidentalis</name>
    <dbReference type="NCBI Taxonomy" id="133901"/>
    <lineage>
        <taxon>Eukaryota</taxon>
        <taxon>Metazoa</taxon>
        <taxon>Ecdysozoa</taxon>
        <taxon>Arthropoda</taxon>
        <taxon>Hexapoda</taxon>
        <taxon>Insecta</taxon>
        <taxon>Pterygota</taxon>
        <taxon>Neoptera</taxon>
        <taxon>Paraneoptera</taxon>
        <taxon>Thysanoptera</taxon>
        <taxon>Terebrantia</taxon>
        <taxon>Thripoidea</taxon>
        <taxon>Thripidae</taxon>
        <taxon>Frankliniella</taxon>
    </lineage>
</organism>
<dbReference type="SUPFAM" id="SSF53254">
    <property type="entry name" value="Phosphoglycerate mutase-like"/>
    <property type="match status" value="1"/>
</dbReference>
<dbReference type="Proteomes" id="UP000504606">
    <property type="component" value="Unplaced"/>
</dbReference>
<dbReference type="PANTHER" id="PTHR11567:SF19">
    <property type="entry name" value="GH19849P"/>
    <property type="match status" value="1"/>
</dbReference>
<dbReference type="GeneID" id="113215695"/>
<protein>
    <submittedName>
        <fullName evidence="5">Prostatic acid phosphatase-like</fullName>
    </submittedName>
</protein>
<evidence type="ECO:0000256" key="1">
    <source>
        <dbReference type="ARBA" id="ARBA00000032"/>
    </source>
</evidence>
<gene>
    <name evidence="5" type="primary">LOC113215695</name>
</gene>
<dbReference type="InterPro" id="IPR029033">
    <property type="entry name" value="His_PPase_superfam"/>
</dbReference>
<evidence type="ECO:0000256" key="3">
    <source>
        <dbReference type="SAM" id="MobiDB-lite"/>
    </source>
</evidence>
<proteinExistence type="inferred from homology"/>
<dbReference type="PROSITE" id="PS00616">
    <property type="entry name" value="HIS_ACID_PHOSPHAT_1"/>
    <property type="match status" value="1"/>
</dbReference>
<dbReference type="GO" id="GO:0003993">
    <property type="term" value="F:acid phosphatase activity"/>
    <property type="evidence" value="ECO:0007669"/>
    <property type="project" value="UniProtKB-EC"/>
</dbReference>
<reference evidence="5" key="1">
    <citation type="submission" date="2025-08" db="UniProtKB">
        <authorList>
            <consortium name="RefSeq"/>
        </authorList>
    </citation>
    <scope>IDENTIFICATION</scope>
    <source>
        <tissue evidence="5">Whole organism</tissue>
    </source>
</reference>
<dbReference type="KEGG" id="foc:113215695"/>
<evidence type="ECO:0000256" key="2">
    <source>
        <dbReference type="ARBA" id="ARBA00005375"/>
    </source>
</evidence>